<dbReference type="EMBL" id="CAEKDK010000007">
    <property type="protein sequence ID" value="CAB4286498.1"/>
    <property type="molecule type" value="Genomic_DNA"/>
</dbReference>
<organism evidence="1 2">
    <name type="scientific">Prunus armeniaca</name>
    <name type="common">Apricot</name>
    <name type="synonym">Armeniaca vulgaris</name>
    <dbReference type="NCBI Taxonomy" id="36596"/>
    <lineage>
        <taxon>Eukaryota</taxon>
        <taxon>Viridiplantae</taxon>
        <taxon>Streptophyta</taxon>
        <taxon>Embryophyta</taxon>
        <taxon>Tracheophyta</taxon>
        <taxon>Spermatophyta</taxon>
        <taxon>Magnoliopsida</taxon>
        <taxon>eudicotyledons</taxon>
        <taxon>Gunneridae</taxon>
        <taxon>Pentapetalae</taxon>
        <taxon>rosids</taxon>
        <taxon>fabids</taxon>
        <taxon>Rosales</taxon>
        <taxon>Rosaceae</taxon>
        <taxon>Amygdaloideae</taxon>
        <taxon>Amygdaleae</taxon>
        <taxon>Prunus</taxon>
    </lineage>
</organism>
<evidence type="ECO:0000313" key="1">
    <source>
        <dbReference type="EMBL" id="CAB4286498.1"/>
    </source>
</evidence>
<protein>
    <submittedName>
        <fullName evidence="1">Uncharacterized protein</fullName>
    </submittedName>
</protein>
<name>A0A6J5VKN2_PRUAR</name>
<dbReference type="PANTHER" id="PTHR33144">
    <property type="entry name" value="OS10G0409366 PROTEIN-RELATED"/>
    <property type="match status" value="1"/>
</dbReference>
<dbReference type="Proteomes" id="UP000507222">
    <property type="component" value="Unassembled WGS sequence"/>
</dbReference>
<gene>
    <name evidence="1" type="ORF">CURHAP_LOCUS43843</name>
</gene>
<proteinExistence type="predicted"/>
<dbReference type="Pfam" id="PF03004">
    <property type="entry name" value="Transposase_24"/>
    <property type="match status" value="1"/>
</dbReference>
<accession>A0A6J5VKN2</accession>
<sequence length="200" mass="23305">MEANKRKCTKDNTDVPYTYRSHCLKVVGNRWGDWKCRLTKYETNEERLAITAAQVPTDQWKILVKYWGLPDVKGCSKANKVNCALRSAPHRIGRTSFAKNQFNQYLEEREEHKQDEDYREEVSTKVMGLMDMDIVSDIKENSIREELERQYQSQIDDLSLIMNLNLEISFKYEDLSSQIHLMKAHVGFQVNPIESGSGHV</sequence>
<dbReference type="PANTHER" id="PTHR33144:SF52">
    <property type="match status" value="1"/>
</dbReference>
<evidence type="ECO:0000313" key="2">
    <source>
        <dbReference type="Proteomes" id="UP000507222"/>
    </source>
</evidence>
<dbReference type="AlphaFoldDB" id="A0A6J5VKN2"/>
<dbReference type="InterPro" id="IPR004252">
    <property type="entry name" value="Probable_transposase_24"/>
</dbReference>
<reference evidence="1 2" key="1">
    <citation type="submission" date="2020-05" db="EMBL/GenBank/DDBJ databases">
        <authorList>
            <person name="Campoy J."/>
            <person name="Schneeberger K."/>
            <person name="Spophaly S."/>
        </authorList>
    </citation>
    <scope>NUCLEOTIDE SEQUENCE [LARGE SCALE GENOMIC DNA]</scope>
    <source>
        <strain evidence="1">PruArmRojPasFocal</strain>
    </source>
</reference>